<dbReference type="OrthoDB" id="9808948at2"/>
<gene>
    <name evidence="4" type="ORF">OM33_17810</name>
</gene>
<sequence>MVVYKLLLVFITSLLLSVTSYANEQIYRFGPGDTIRVSVYLESDLYFEGQISQQGSIDFPLLGSLTLKGLTQQEAKHYIEQQLKDGYLVSPNVSVRIVSYRPFFIYGEVRKPGSYPYQPNITLEQAIVLAGGLKDRASREQWTIQRGEKSNIFKASADSIVQPGDVIKVEKSFF</sequence>
<dbReference type="PANTHER" id="PTHR33619">
    <property type="entry name" value="POLYSACCHARIDE EXPORT PROTEIN GFCE-RELATED"/>
    <property type="match status" value="1"/>
</dbReference>
<reference evidence="4 5" key="1">
    <citation type="submission" date="2014-11" db="EMBL/GenBank/DDBJ databases">
        <title>Complete Genome Sequence of Pseudoalteromonas sp. Strain OCN003 Isolated from Kaneohe Bay, Oahu, Hawaii.</title>
        <authorList>
            <person name="Beurmann S."/>
            <person name="Videau P."/>
            <person name="Ushijima B."/>
            <person name="Smith A.M."/>
            <person name="Aeby G.S."/>
            <person name="Callahan S.M."/>
            <person name="Belcaid M."/>
        </authorList>
    </citation>
    <scope>NUCLEOTIDE SEQUENCE [LARGE SCALE GENOMIC DNA]</scope>
    <source>
        <strain evidence="4 5">OCN003</strain>
    </source>
</reference>
<keyword evidence="1" id="KW-0732">Signal</keyword>
<dbReference type="Proteomes" id="UP000030341">
    <property type="component" value="Chromosome 2"/>
</dbReference>
<dbReference type="InterPro" id="IPR003715">
    <property type="entry name" value="Poly_export_N"/>
</dbReference>
<organism evidence="4 5">
    <name type="scientific">Pseudoalteromonas piratica</name>
    <dbReference type="NCBI Taxonomy" id="1348114"/>
    <lineage>
        <taxon>Bacteria</taxon>
        <taxon>Pseudomonadati</taxon>
        <taxon>Pseudomonadota</taxon>
        <taxon>Gammaproteobacteria</taxon>
        <taxon>Alteromonadales</taxon>
        <taxon>Pseudoalteromonadaceae</taxon>
        <taxon>Pseudoalteromonas</taxon>
    </lineage>
</organism>
<protein>
    <submittedName>
        <fullName evidence="4">Uncharacterized protein</fullName>
    </submittedName>
</protein>
<feature type="domain" description="Soluble ligand binding" evidence="3">
    <location>
        <begin position="103"/>
        <end position="147"/>
    </location>
</feature>
<evidence type="ECO:0000313" key="4">
    <source>
        <dbReference type="EMBL" id="AIY66943.1"/>
    </source>
</evidence>
<dbReference type="KEGG" id="pseo:OM33_17810"/>
<keyword evidence="5" id="KW-1185">Reference proteome</keyword>
<dbReference type="InterPro" id="IPR019554">
    <property type="entry name" value="Soluble_ligand-bd"/>
</dbReference>
<dbReference type="eggNOG" id="COG1596">
    <property type="taxonomic scope" value="Bacteria"/>
</dbReference>
<proteinExistence type="predicted"/>
<dbReference type="HOGENOM" id="CLU_038343_5_3_6"/>
<dbReference type="STRING" id="1348114.OM33_17810"/>
<dbReference type="Gene3D" id="3.10.560.10">
    <property type="entry name" value="Outer membrane lipoprotein wza domain like"/>
    <property type="match status" value="1"/>
</dbReference>
<dbReference type="RefSeq" id="WP_040135590.1">
    <property type="nucleotide sequence ID" value="NZ_CP009889.1"/>
</dbReference>
<dbReference type="EMBL" id="CP009889">
    <property type="protein sequence ID" value="AIY66943.1"/>
    <property type="molecule type" value="Genomic_DNA"/>
</dbReference>
<accession>A0A0A7EK63</accession>
<dbReference type="Pfam" id="PF02563">
    <property type="entry name" value="Poly_export"/>
    <property type="match status" value="1"/>
</dbReference>
<dbReference type="InterPro" id="IPR049712">
    <property type="entry name" value="Poly_export"/>
</dbReference>
<feature type="domain" description="Polysaccharide export protein N-terminal" evidence="2">
    <location>
        <begin position="23"/>
        <end position="97"/>
    </location>
</feature>
<dbReference type="AlphaFoldDB" id="A0A0A7EK63"/>
<evidence type="ECO:0000259" key="3">
    <source>
        <dbReference type="Pfam" id="PF10531"/>
    </source>
</evidence>
<dbReference type="Pfam" id="PF10531">
    <property type="entry name" value="SLBB"/>
    <property type="match status" value="1"/>
</dbReference>
<evidence type="ECO:0000256" key="1">
    <source>
        <dbReference type="ARBA" id="ARBA00022729"/>
    </source>
</evidence>
<dbReference type="PANTHER" id="PTHR33619:SF3">
    <property type="entry name" value="POLYSACCHARIDE EXPORT PROTEIN GFCE-RELATED"/>
    <property type="match status" value="1"/>
</dbReference>
<name>A0A0A7EK63_9GAMM</name>
<evidence type="ECO:0000313" key="5">
    <source>
        <dbReference type="Proteomes" id="UP000030341"/>
    </source>
</evidence>
<dbReference type="GO" id="GO:0015159">
    <property type="term" value="F:polysaccharide transmembrane transporter activity"/>
    <property type="evidence" value="ECO:0007669"/>
    <property type="project" value="InterPro"/>
</dbReference>
<evidence type="ECO:0000259" key="2">
    <source>
        <dbReference type="Pfam" id="PF02563"/>
    </source>
</evidence>